<feature type="region of interest" description="Disordered" evidence="2">
    <location>
        <begin position="1458"/>
        <end position="1485"/>
    </location>
</feature>
<gene>
    <name evidence="5" type="ORF">H9L42_03945</name>
</gene>
<evidence type="ECO:0000313" key="6">
    <source>
        <dbReference type="Proteomes" id="UP000602647"/>
    </source>
</evidence>
<comment type="subcellular location">
    <subcellularLocation>
        <location evidence="1">Cell envelope</location>
    </subcellularLocation>
</comment>
<dbReference type="GO" id="GO:0030313">
    <property type="term" value="C:cell envelope"/>
    <property type="evidence" value="ECO:0007669"/>
    <property type="project" value="UniProtKB-SubCell"/>
</dbReference>
<dbReference type="RefSeq" id="WP_187302101.1">
    <property type="nucleotide sequence ID" value="NZ_JACRYT010000002.1"/>
</dbReference>
<dbReference type="Gene3D" id="2.60.40.1120">
    <property type="entry name" value="Carboxypeptidase-like, regulatory domain"/>
    <property type="match status" value="1"/>
</dbReference>
<evidence type="ECO:0000313" key="5">
    <source>
        <dbReference type="EMBL" id="MBC6678976.1"/>
    </source>
</evidence>
<comment type="caution">
    <text evidence="5">The sequence shown here is derived from an EMBL/GenBank/DDBJ whole genome shotgun (WGS) entry which is preliminary data.</text>
</comment>
<keyword evidence="3" id="KW-1133">Transmembrane helix</keyword>
<dbReference type="InterPro" id="IPR008969">
    <property type="entry name" value="CarboxyPept-like_regulatory"/>
</dbReference>
<keyword evidence="6" id="KW-1185">Reference proteome</keyword>
<name>A0A923NH84_9FIRM</name>
<protein>
    <submittedName>
        <fullName evidence="5">InlB B-repeat-containing protein</fullName>
    </submittedName>
</protein>
<dbReference type="InterPro" id="IPR013378">
    <property type="entry name" value="InlB-like_B-rpt"/>
</dbReference>
<keyword evidence="3" id="KW-0812">Transmembrane</keyword>
<dbReference type="EMBL" id="JACRYT010000002">
    <property type="protein sequence ID" value="MBC6678976.1"/>
    <property type="molecule type" value="Genomic_DNA"/>
</dbReference>
<dbReference type="InterPro" id="IPR042229">
    <property type="entry name" value="Listeria/Bacterioides_rpt_sf"/>
</dbReference>
<evidence type="ECO:0000256" key="3">
    <source>
        <dbReference type="SAM" id="Phobius"/>
    </source>
</evidence>
<dbReference type="Pfam" id="PF09479">
    <property type="entry name" value="Flg_new"/>
    <property type="match status" value="8"/>
</dbReference>
<sequence>MRNCAKRIIAIALIAALTLSIFPNIGAARAEAASESGANVIGNVSASAASAEGEATAGFVSVEIDPDANTGAITWYGDARQMQVNFYEDGYEGTFDDERPVYQKSVSVSPSLDAPVTTNLAFDADMPEYFILEVLLQDASGTNTADPYLSNAYSEKIREVSEKTAADYRHKGDRLVELAVNSGADKGSFMILADDVLRIEEGAGASEGAEGGSGVEIDFIPANSGDSLCTLNHIGSRLSGQLRNLKEDAPVFLIDETTNAEGKATTGYYMFSVDSVNVDDASDSAVLRGEVHDSLDETKEPDIEALRSFLTAINLKASQEYNVPLDSIPLGTWGTLSMNMKGTLTVSLTGDFSWSGAEVAFSIVNDLHCPDTELDVDLPTVTKDFPILTIPIIVTGVVNLEYNTSFRISGTATGGIRFDASMCTGIEIGGKAGLTGLDLFVNNKSTMPKFDFRGFSIQGSVFVGFASGLSLSCFKVLSVSAELETGLEISGKLTSGHYFDEKRKYHACKDFQCIDGDLSYKMLGYSVSVNAGVFSKGISGIFRPTIPITPFYYSGTYNDSAATTCPHWGYRLFVHVTDQNNTPLKDAEVSYKIDDKQFESIKSGKTDAEGKAVIYLPAGTHTITVSAKDETGHTYQTTEEFEEKGYDDNDKLIQEHLYVAIDMTRYTISFVDEDTSGPAKYMPDAIYAYPDQKTAKIPDNIPGKTGLFFRGWSIEPNSSKVKYLPRNSITVEQDTTLYVVWAHNKYYIHFDKNKPGNASHIVENTMEDQEVTLYEGITLPENNYTLTGWEFKGWNTEPDGSGKFYADQANVPEKDFGYGMKEHITLYAQWEPKTYTVTFEPGEGATGETMTQEMKYDTSETLDPCKFTNGSSVFTHWSTAALGSHYADEAVVTNLCTVLNEDNGEELQGATLTANWLDTNRATIVVTNNGEMVDLDAEKIKLKELGGDETFIPFDKKAVGVYTIKEDGSITTGSYEVLFDPETGYDAKGRTIDVEQKENAYNFDFYTVEISGDAHAESWIGNEGKTSVEKILIGEKINIGTVVNSGYHFEGYTAVGSEPGFENEDMTKPNQTITVTGPAELQAHSAANHYQIVFHANDGETDRTVTQDMVYDQEEMLIANQFERRGYQFAGWTKTKDWIITCDYKDSQPVKNLKTENGEVLDLYGQWTPVRTFIQFDPNGGEGSMIQQETFYESKTTLEECEFTRDYWRFTGWNTKPDGSGVFYPDGAEFISDKAEDGAALTLYAQWEMEEYAITYDLAGGTILGENPEVYTVGTESFTLKEPQRTGYLFLGWTGSNGTVPEKTVTIPKGSHGDRAYTANWKPEIKTFTFDPNGGTWEDGTTETVVKQAEYDSFITLPDAPAREYYTFEWWEDAYGHKHNPGYACKVTEDETFKALWNPIQYSITYDLAGGTLEEENPHVYTTETEDFTLNNPSKEGYLFLGWTGSNGETPEKTVTVSKGTGGDRHYTANWSPVQADPKENGKRTDRFVEESREAAEPAPATGDSFTLAIWGILLLVSAAVLAALLYGRMRKNR</sequence>
<keyword evidence="3" id="KW-0472">Membrane</keyword>
<feature type="signal peptide" evidence="4">
    <location>
        <begin position="1"/>
        <end position="27"/>
    </location>
</feature>
<reference evidence="5" key="1">
    <citation type="submission" date="2020-08" db="EMBL/GenBank/DDBJ databases">
        <title>Genome public.</title>
        <authorList>
            <person name="Liu C."/>
            <person name="Sun Q."/>
        </authorList>
    </citation>
    <scope>NUCLEOTIDE SEQUENCE</scope>
    <source>
        <strain evidence="5">BX12</strain>
    </source>
</reference>
<evidence type="ECO:0000256" key="2">
    <source>
        <dbReference type="SAM" id="MobiDB-lite"/>
    </source>
</evidence>
<dbReference type="Proteomes" id="UP000602647">
    <property type="component" value="Unassembled WGS sequence"/>
</dbReference>
<accession>A0A923NH84</accession>
<dbReference type="NCBIfam" id="TIGR02543">
    <property type="entry name" value="List_Bact_rpt"/>
    <property type="match status" value="2"/>
</dbReference>
<keyword evidence="4" id="KW-0732">Signal</keyword>
<dbReference type="SUPFAM" id="SSF49464">
    <property type="entry name" value="Carboxypeptidase regulatory domain-like"/>
    <property type="match status" value="1"/>
</dbReference>
<feature type="transmembrane region" description="Helical" evidence="3">
    <location>
        <begin position="1508"/>
        <end position="1528"/>
    </location>
</feature>
<evidence type="ECO:0000256" key="1">
    <source>
        <dbReference type="ARBA" id="ARBA00004196"/>
    </source>
</evidence>
<feature type="chain" id="PRO_5038897844" evidence="4">
    <location>
        <begin position="28"/>
        <end position="1534"/>
    </location>
</feature>
<proteinExistence type="predicted"/>
<dbReference type="Gene3D" id="2.60.40.4270">
    <property type="entry name" value="Listeria-Bacteroides repeat domain"/>
    <property type="match status" value="6"/>
</dbReference>
<evidence type="ECO:0000256" key="4">
    <source>
        <dbReference type="SAM" id="SignalP"/>
    </source>
</evidence>
<organism evidence="5 6">
    <name type="scientific">Zhenpiania hominis</name>
    <dbReference type="NCBI Taxonomy" id="2763644"/>
    <lineage>
        <taxon>Bacteria</taxon>
        <taxon>Bacillati</taxon>
        <taxon>Bacillota</taxon>
        <taxon>Clostridia</taxon>
        <taxon>Peptostreptococcales</taxon>
        <taxon>Anaerovoracaceae</taxon>
        <taxon>Zhenpiania</taxon>
    </lineage>
</organism>